<gene>
    <name evidence="4" type="primary">mtaD</name>
    <name evidence="6" type="ORF">CR203_09395</name>
</gene>
<comment type="cofactor">
    <cofactor evidence="4">
        <name>Zn(2+)</name>
        <dbReference type="ChEBI" id="CHEBI:29105"/>
    </cofactor>
    <text evidence="4">Binds 1 zinc ion per subunit.</text>
</comment>
<dbReference type="Pfam" id="PF01979">
    <property type="entry name" value="Amidohydro_1"/>
    <property type="match status" value="1"/>
</dbReference>
<sequence length="433" mass="47954">MLMIHNVNILTMNKEEENFNGFLTVEGNVFSEVKKGTPPQELIDQMDDVMDGNNKWLMPGLVNTHGHLGSSLLRGAGDDMPLMEWLEKVMWPNEGRFDKETVSIAAQVAMMEMIRSGTTTFLDMYHLHMDDMAELVLEKGMRAVLCRGMIGLSSEEEQEQKIQESVDLFHNYHGTGNGRVSVAMSPHAPYTCPPPFLQKVASAAVEHGMMIHTHLAETRGEVERHVKEYGKRPVAHLEELGIFNQPCLIAHGVHLNEDEIQILKKHHVAVSHNPISNLKLGSGIAPIPGMISAGLTIGIGTDSSASNNNLDMFEEMRMAALLHKGVHESPSVTNSEEILAMATHQGAKALRIKNVGKIEAGFKADFILIDAEQPHLTPANESTMQSHLVYSAKGSDVTDVFIDGIAQYSHRTLLKFDEEKILYQANHLAKNFV</sequence>
<evidence type="ECO:0000256" key="4">
    <source>
        <dbReference type="HAMAP-Rule" id="MF_01281"/>
    </source>
</evidence>
<proteinExistence type="inferred from homology"/>
<comment type="similarity">
    <text evidence="4">Belongs to the metallo-dependent hydrolases superfamily. MTA/SAH deaminase family.</text>
</comment>
<organism evidence="6 7">
    <name type="scientific">Salipaludibacillus neizhouensis</name>
    <dbReference type="NCBI Taxonomy" id="885475"/>
    <lineage>
        <taxon>Bacteria</taxon>
        <taxon>Bacillati</taxon>
        <taxon>Bacillota</taxon>
        <taxon>Bacilli</taxon>
        <taxon>Bacillales</taxon>
        <taxon>Bacillaceae</taxon>
    </lineage>
</organism>
<dbReference type="GO" id="GO:0046872">
    <property type="term" value="F:metal ion binding"/>
    <property type="evidence" value="ECO:0007669"/>
    <property type="project" value="UniProtKB-KW"/>
</dbReference>
<dbReference type="AlphaFoldDB" id="A0A3A9K354"/>
<dbReference type="EMBL" id="PDOE01000003">
    <property type="protein sequence ID" value="RKL67554.1"/>
    <property type="molecule type" value="Genomic_DNA"/>
</dbReference>
<dbReference type="InterPro" id="IPR050287">
    <property type="entry name" value="MTA/SAH_deaminase"/>
</dbReference>
<keyword evidence="3 4" id="KW-0862">Zinc</keyword>
<evidence type="ECO:0000256" key="2">
    <source>
        <dbReference type="ARBA" id="ARBA00022801"/>
    </source>
</evidence>
<dbReference type="Gene3D" id="3.20.20.140">
    <property type="entry name" value="Metal-dependent hydrolases"/>
    <property type="match status" value="1"/>
</dbReference>
<feature type="binding site" evidence="4">
    <location>
        <position position="67"/>
    </location>
    <ligand>
        <name>Zn(2+)</name>
        <dbReference type="ChEBI" id="CHEBI:29105"/>
    </ligand>
</feature>
<feature type="binding site" evidence="4">
    <location>
        <position position="217"/>
    </location>
    <ligand>
        <name>substrate</name>
    </ligand>
</feature>
<comment type="caution">
    <text evidence="6">The sequence shown here is derived from an EMBL/GenBank/DDBJ whole genome shotgun (WGS) entry which is preliminary data.</text>
</comment>
<feature type="domain" description="Amidohydrolase-related" evidence="5">
    <location>
        <begin position="57"/>
        <end position="404"/>
    </location>
</feature>
<reference evidence="6 7" key="1">
    <citation type="submission" date="2017-10" db="EMBL/GenBank/DDBJ databases">
        <title>Bacillus sp. nov., a halophilic bacterium isolated from a Keqin Lake.</title>
        <authorList>
            <person name="Wang H."/>
        </authorList>
    </citation>
    <scope>NUCLEOTIDE SEQUENCE [LARGE SCALE GENOMIC DNA]</scope>
    <source>
        <strain evidence="6 7">KCTC 13187</strain>
    </source>
</reference>
<dbReference type="GO" id="GO:0090614">
    <property type="term" value="F:5'-methylthioadenosine deaminase activity"/>
    <property type="evidence" value="ECO:0007669"/>
    <property type="project" value="UniProtKB-UniRule"/>
</dbReference>
<dbReference type="HAMAP" id="MF_01281">
    <property type="entry name" value="MTA_SAH_deamin"/>
    <property type="match status" value="1"/>
</dbReference>
<dbReference type="OrthoDB" id="9807210at2"/>
<keyword evidence="7" id="KW-1185">Reference proteome</keyword>
<feature type="binding site" evidence="4">
    <location>
        <position position="214"/>
    </location>
    <ligand>
        <name>Zn(2+)</name>
        <dbReference type="ChEBI" id="CHEBI:29105"/>
    </ligand>
</feature>
<feature type="binding site" evidence="4">
    <location>
        <position position="65"/>
    </location>
    <ligand>
        <name>Zn(2+)</name>
        <dbReference type="ChEBI" id="CHEBI:29105"/>
    </ligand>
</feature>
<dbReference type="PANTHER" id="PTHR43794">
    <property type="entry name" value="AMINOHYDROLASE SSNA-RELATED"/>
    <property type="match status" value="1"/>
</dbReference>
<accession>A0A3A9K354</accession>
<keyword evidence="2 4" id="KW-0378">Hydrolase</keyword>
<comment type="catalytic activity">
    <reaction evidence="4">
        <text>S-methyl-5'-thioadenosine + H2O + H(+) = S-methyl-5'-thioinosine + NH4(+)</text>
        <dbReference type="Rhea" id="RHEA:25025"/>
        <dbReference type="ChEBI" id="CHEBI:15377"/>
        <dbReference type="ChEBI" id="CHEBI:15378"/>
        <dbReference type="ChEBI" id="CHEBI:17509"/>
        <dbReference type="ChEBI" id="CHEBI:28938"/>
        <dbReference type="ChEBI" id="CHEBI:48595"/>
        <dbReference type="EC" id="3.5.4.31"/>
    </reaction>
</comment>
<dbReference type="SUPFAM" id="SSF51556">
    <property type="entry name" value="Metallo-dependent hydrolases"/>
    <property type="match status" value="1"/>
</dbReference>
<dbReference type="InterPro" id="IPR032466">
    <property type="entry name" value="Metal_Hydrolase"/>
</dbReference>
<dbReference type="EC" id="3.5.4.28" evidence="4"/>
<dbReference type="PANTHER" id="PTHR43794:SF11">
    <property type="entry name" value="AMIDOHYDROLASE-RELATED DOMAIN-CONTAINING PROTEIN"/>
    <property type="match status" value="1"/>
</dbReference>
<feature type="binding site" evidence="4">
    <location>
        <position position="187"/>
    </location>
    <ligand>
        <name>substrate</name>
    </ligand>
</feature>
<dbReference type="InterPro" id="IPR023512">
    <property type="entry name" value="Deaminase_MtaD/DadD"/>
</dbReference>
<keyword evidence="1 4" id="KW-0479">Metal-binding</keyword>
<dbReference type="Proteomes" id="UP000281498">
    <property type="component" value="Unassembled WGS sequence"/>
</dbReference>
<evidence type="ECO:0000259" key="5">
    <source>
        <dbReference type="Pfam" id="PF01979"/>
    </source>
</evidence>
<evidence type="ECO:0000256" key="3">
    <source>
        <dbReference type="ARBA" id="ARBA00022833"/>
    </source>
</evidence>
<dbReference type="SUPFAM" id="SSF51338">
    <property type="entry name" value="Composite domain of metallo-dependent hydrolases"/>
    <property type="match status" value="1"/>
</dbReference>
<comment type="caution">
    <text evidence="4">Lacks conserved residue(s) required for the propagation of feature annotation.</text>
</comment>
<dbReference type="EC" id="3.5.4.31" evidence="4"/>
<protein>
    <recommendedName>
        <fullName evidence="4">5-methylthioadenosine/S-adenosylhomocysteine deaminase</fullName>
        <shortName evidence="4">MTA/SAH deaminase</shortName>
        <ecNumber evidence="4">3.5.4.28</ecNumber>
        <ecNumber evidence="4">3.5.4.31</ecNumber>
    </recommendedName>
</protein>
<comment type="catalytic activity">
    <reaction evidence="4">
        <text>S-adenosyl-L-homocysteine + H2O + H(+) = S-inosyl-L-homocysteine + NH4(+)</text>
        <dbReference type="Rhea" id="RHEA:20716"/>
        <dbReference type="ChEBI" id="CHEBI:15377"/>
        <dbReference type="ChEBI" id="CHEBI:15378"/>
        <dbReference type="ChEBI" id="CHEBI:28938"/>
        <dbReference type="ChEBI" id="CHEBI:57856"/>
        <dbReference type="ChEBI" id="CHEBI:57985"/>
        <dbReference type="EC" id="3.5.4.28"/>
    </reaction>
</comment>
<comment type="function">
    <text evidence="4">Catalyzes the deamination of 5-methylthioadenosine and S-adenosyl-L-homocysteine into 5-methylthioinosine and S-inosyl-L-homocysteine, respectively. Is also able to deaminate adenosine.</text>
</comment>
<feature type="binding site" evidence="4">
    <location>
        <position position="302"/>
    </location>
    <ligand>
        <name>Zn(2+)</name>
        <dbReference type="ChEBI" id="CHEBI:29105"/>
    </ligand>
</feature>
<evidence type="ECO:0000313" key="7">
    <source>
        <dbReference type="Proteomes" id="UP000281498"/>
    </source>
</evidence>
<feature type="binding site" evidence="4">
    <location>
        <position position="302"/>
    </location>
    <ligand>
        <name>substrate</name>
    </ligand>
</feature>
<feature type="binding site" evidence="4">
    <location>
        <position position="94"/>
    </location>
    <ligand>
        <name>substrate</name>
    </ligand>
</feature>
<dbReference type="CDD" id="cd01298">
    <property type="entry name" value="ATZ_TRZ_like"/>
    <property type="match status" value="1"/>
</dbReference>
<dbReference type="GO" id="GO:0050270">
    <property type="term" value="F:S-adenosylhomocysteine deaminase activity"/>
    <property type="evidence" value="ECO:0007669"/>
    <property type="project" value="UniProtKB-UniRule"/>
</dbReference>
<evidence type="ECO:0000256" key="1">
    <source>
        <dbReference type="ARBA" id="ARBA00022723"/>
    </source>
</evidence>
<name>A0A3A9K354_9BACI</name>
<dbReference type="Gene3D" id="2.30.40.10">
    <property type="entry name" value="Urease, subunit C, domain 1"/>
    <property type="match status" value="1"/>
</dbReference>
<dbReference type="InterPro" id="IPR011059">
    <property type="entry name" value="Metal-dep_hydrolase_composite"/>
</dbReference>
<evidence type="ECO:0000313" key="6">
    <source>
        <dbReference type="EMBL" id="RKL67554.1"/>
    </source>
</evidence>
<dbReference type="FunFam" id="3.20.20.140:FF:000014">
    <property type="entry name" value="5-methylthioadenosine/S-adenosylhomocysteine deaminase"/>
    <property type="match status" value="1"/>
</dbReference>
<feature type="binding site" evidence="4">
    <location>
        <position position="147"/>
    </location>
    <ligand>
        <name>substrate</name>
    </ligand>
</feature>
<dbReference type="RefSeq" id="WP_110935282.1">
    <property type="nucleotide sequence ID" value="NZ_KZ614146.1"/>
</dbReference>
<dbReference type="InterPro" id="IPR006680">
    <property type="entry name" value="Amidohydro-rel"/>
</dbReference>